<dbReference type="InterPro" id="IPR045851">
    <property type="entry name" value="AMP-bd_C_sf"/>
</dbReference>
<dbReference type="InterPro" id="IPR025110">
    <property type="entry name" value="AMP-bd_C"/>
</dbReference>
<dbReference type="Gene3D" id="3.40.50.12780">
    <property type="entry name" value="N-terminal domain of ligase-like"/>
    <property type="match status" value="1"/>
</dbReference>
<gene>
    <name evidence="3" type="ORF">ZT1A5_G11475</name>
</gene>
<feature type="domain" description="AMP-binding enzyme C-terminal" evidence="2">
    <location>
        <begin position="444"/>
        <end position="521"/>
    </location>
</feature>
<evidence type="ECO:0000313" key="4">
    <source>
        <dbReference type="Proteomes" id="UP000215453"/>
    </source>
</evidence>
<reference evidence="3 4" key="1">
    <citation type="submission" date="2016-10" db="EMBL/GenBank/DDBJ databases">
        <authorList>
            <person name="Varghese N."/>
        </authorList>
    </citation>
    <scope>NUCLEOTIDE SEQUENCE [LARGE SCALE GENOMIC DNA]</scope>
</reference>
<dbReference type="InterPro" id="IPR000873">
    <property type="entry name" value="AMP-dep_synth/lig_dom"/>
</dbReference>
<evidence type="ECO:0000313" key="3">
    <source>
        <dbReference type="EMBL" id="SMY30025.1"/>
    </source>
</evidence>
<evidence type="ECO:0000259" key="2">
    <source>
        <dbReference type="Pfam" id="PF13193"/>
    </source>
</evidence>
<evidence type="ECO:0000259" key="1">
    <source>
        <dbReference type="Pfam" id="PF00501"/>
    </source>
</evidence>
<accession>A0A1Y6M033</accession>
<dbReference type="AlphaFoldDB" id="A0A1Y6M033"/>
<organism evidence="3 4">
    <name type="scientific">Zymoseptoria tritici ST99CH_1A5</name>
    <dbReference type="NCBI Taxonomy" id="1276529"/>
    <lineage>
        <taxon>Eukaryota</taxon>
        <taxon>Fungi</taxon>
        <taxon>Dikarya</taxon>
        <taxon>Ascomycota</taxon>
        <taxon>Pezizomycotina</taxon>
        <taxon>Dothideomycetes</taxon>
        <taxon>Dothideomycetidae</taxon>
        <taxon>Mycosphaerellales</taxon>
        <taxon>Mycosphaerellaceae</taxon>
        <taxon>Zymoseptoria</taxon>
    </lineage>
</organism>
<dbReference type="Pfam" id="PF00501">
    <property type="entry name" value="AMP-binding"/>
    <property type="match status" value="1"/>
</dbReference>
<dbReference type="SUPFAM" id="SSF56801">
    <property type="entry name" value="Acetyl-CoA synthetase-like"/>
    <property type="match status" value="1"/>
</dbReference>
<dbReference type="Gene3D" id="3.30.300.30">
    <property type="match status" value="1"/>
</dbReference>
<sequence>MDYISHKLSHQPEDIHEPILVDADSPTRSLTWQEYASAVKRIAVGLKTAGLRHLDCVCLLSRNDIYYWILGDGVAAAGGIICPIASFAKVDEIVRQLQTVDAKWIFVEPDLLETTTTAASKAGIPPSHIFLFDAQIPAPADFNQDLTLSHLLTSDLAAWHPPSQDSTSSLQEPCVLLFSSGTTGHAKAVSLSQSALIARFNLHFKHGQHFPPGERTLHYIAQQHASSQSVHNYATTGAAQLYITRKQDASSIIHLIQTYEITRIMVHPQMLEEMPVVLRHGGGDREMLKSLRSVASGGGIARPQASKEFQDLLQDPDAHVSSAWGATEIGFFPSSSKSQPAMEGYVGIVPPPSVGEIIIIDPETHFPLPPPSTGEIAVRGPTLFSHYTSSPSTTSSAFITNSLGTYFRTGDAGHLSPTSPPHLAVTGRYKAVFRVGTEDVMPEEVESVIKQLPGVKDVVVTSTPGRRSGGLEAMAYVVEQERGVLRAEEVVSWVAERLAGHKAPTGGVVFVERIPRNGVGKCVRGELEGAVGLEGSRGFMTVREEGGVVSVEEEKRVEERLSRTN</sequence>
<proteinExistence type="predicted"/>
<dbReference type="InterPro" id="IPR020845">
    <property type="entry name" value="AMP-binding_CS"/>
</dbReference>
<protein>
    <recommendedName>
        <fullName evidence="5">AMP-dependent synthetase/ligase domain-containing protein</fullName>
    </recommendedName>
</protein>
<dbReference type="PANTHER" id="PTHR24096">
    <property type="entry name" value="LONG-CHAIN-FATTY-ACID--COA LIGASE"/>
    <property type="match status" value="1"/>
</dbReference>
<dbReference type="Pfam" id="PF13193">
    <property type="entry name" value="AMP-binding_C"/>
    <property type="match status" value="1"/>
</dbReference>
<dbReference type="Proteomes" id="UP000215453">
    <property type="component" value="Chromosome 13"/>
</dbReference>
<evidence type="ECO:0008006" key="5">
    <source>
        <dbReference type="Google" id="ProtNLM"/>
    </source>
</evidence>
<feature type="domain" description="AMP-dependent synthetase/ligase" evidence="1">
    <location>
        <begin position="18"/>
        <end position="387"/>
    </location>
</feature>
<dbReference type="PROSITE" id="PS00455">
    <property type="entry name" value="AMP_BINDING"/>
    <property type="match status" value="1"/>
</dbReference>
<dbReference type="GO" id="GO:0016405">
    <property type="term" value="F:CoA-ligase activity"/>
    <property type="evidence" value="ECO:0007669"/>
    <property type="project" value="TreeGrafter"/>
</dbReference>
<dbReference type="EMBL" id="LT882688">
    <property type="protein sequence ID" value="SMY30025.1"/>
    <property type="molecule type" value="Genomic_DNA"/>
</dbReference>
<dbReference type="InterPro" id="IPR042099">
    <property type="entry name" value="ANL_N_sf"/>
</dbReference>
<name>A0A1Y6M033_ZYMTR</name>